<dbReference type="EMBL" id="VUNE01000001">
    <property type="protein sequence ID" value="MST61914.1"/>
    <property type="molecule type" value="Genomic_DNA"/>
</dbReference>
<accession>A0A6N7XEY5</accession>
<evidence type="ECO:0000256" key="2">
    <source>
        <dbReference type="SAM" id="Phobius"/>
    </source>
</evidence>
<organism evidence="3 4">
    <name type="scientific">Peptostreptococcus porci</name>
    <dbReference type="NCBI Taxonomy" id="2652282"/>
    <lineage>
        <taxon>Bacteria</taxon>
        <taxon>Bacillati</taxon>
        <taxon>Bacillota</taxon>
        <taxon>Clostridia</taxon>
        <taxon>Peptostreptococcales</taxon>
        <taxon>Peptostreptococcaceae</taxon>
        <taxon>Peptostreptococcus</taxon>
    </lineage>
</organism>
<reference evidence="3 4" key="1">
    <citation type="submission" date="2019-08" db="EMBL/GenBank/DDBJ databases">
        <title>In-depth cultivation of the pig gut microbiome towards novel bacterial diversity and tailored functional studies.</title>
        <authorList>
            <person name="Wylensek D."/>
            <person name="Hitch T.C.A."/>
            <person name="Clavel T."/>
        </authorList>
    </citation>
    <scope>NUCLEOTIDE SEQUENCE [LARGE SCALE GENOMIC DNA]</scope>
    <source>
        <strain evidence="3 4">WCA-SAB-591-4A-A</strain>
    </source>
</reference>
<keyword evidence="4" id="KW-1185">Reference proteome</keyword>
<evidence type="ECO:0000256" key="1">
    <source>
        <dbReference type="SAM" id="MobiDB-lite"/>
    </source>
</evidence>
<feature type="compositionally biased region" description="Polar residues" evidence="1">
    <location>
        <begin position="23"/>
        <end position="32"/>
    </location>
</feature>
<keyword evidence="2" id="KW-1133">Transmembrane helix</keyword>
<gene>
    <name evidence="3" type="ORF">FYJ71_02860</name>
</gene>
<dbReference type="Proteomes" id="UP000440713">
    <property type="component" value="Unassembled WGS sequence"/>
</dbReference>
<feature type="transmembrane region" description="Helical" evidence="2">
    <location>
        <begin position="71"/>
        <end position="92"/>
    </location>
</feature>
<comment type="caution">
    <text evidence="3">The sequence shown here is derived from an EMBL/GenBank/DDBJ whole genome shotgun (WGS) entry which is preliminary data.</text>
</comment>
<name>A0A6N7XEY5_9FIRM</name>
<protein>
    <submittedName>
        <fullName evidence="3">Uncharacterized protein</fullName>
    </submittedName>
</protein>
<keyword evidence="2" id="KW-0472">Membrane</keyword>
<dbReference type="RefSeq" id="WP_154537288.1">
    <property type="nucleotide sequence ID" value="NZ_JAXDWS010000005.1"/>
</dbReference>
<feature type="region of interest" description="Disordered" evidence="1">
    <location>
        <begin position="1"/>
        <end position="32"/>
    </location>
</feature>
<keyword evidence="2" id="KW-0812">Transmembrane</keyword>
<dbReference type="AlphaFoldDB" id="A0A6N7XEY5"/>
<evidence type="ECO:0000313" key="3">
    <source>
        <dbReference type="EMBL" id="MST61914.1"/>
    </source>
</evidence>
<proteinExistence type="predicted"/>
<evidence type="ECO:0000313" key="4">
    <source>
        <dbReference type="Proteomes" id="UP000440713"/>
    </source>
</evidence>
<sequence length="193" mass="22199">MSDNSKKNSGKTINFAERKKTINNRQSQASSHKNVVNDNRVIQYDINKMREQINQQTKKKMRFFSSDKSPLWVKLIYAGIILVFAVLVLAKFTNNFGIVKKSNIPSRFEYQSKNLDTEDTVKYESIIETRLKNLISSDGDIEVVTSSLHKNDKYVFADGYFTYPNDSDKIFFDATIVSDKLTSLIINGYNLIK</sequence>